<feature type="transmembrane region" description="Helical" evidence="2">
    <location>
        <begin position="66"/>
        <end position="84"/>
    </location>
</feature>
<protein>
    <submittedName>
        <fullName evidence="3">TIGR02302 family protein</fullName>
    </submittedName>
</protein>
<feature type="compositionally biased region" description="Basic and acidic residues" evidence="1">
    <location>
        <begin position="680"/>
        <end position="693"/>
    </location>
</feature>
<accession>A0A1N7KQN7</accession>
<dbReference type="RefSeq" id="WP_076363779.1">
    <property type="nucleotide sequence ID" value="NZ_FTOM01000002.1"/>
</dbReference>
<feature type="region of interest" description="Disordered" evidence="1">
    <location>
        <begin position="541"/>
        <end position="560"/>
    </location>
</feature>
<dbReference type="OrthoDB" id="8477685at2"/>
<feature type="transmembrane region" description="Helical" evidence="2">
    <location>
        <begin position="36"/>
        <end position="54"/>
    </location>
</feature>
<organism evidence="3 4">
    <name type="scientific">Phaeovulum vinaykumarii</name>
    <dbReference type="NCBI Taxonomy" id="407234"/>
    <lineage>
        <taxon>Bacteria</taxon>
        <taxon>Pseudomonadati</taxon>
        <taxon>Pseudomonadota</taxon>
        <taxon>Alphaproteobacteria</taxon>
        <taxon>Rhodobacterales</taxon>
        <taxon>Paracoccaceae</taxon>
        <taxon>Phaeovulum</taxon>
    </lineage>
</organism>
<dbReference type="InterPro" id="IPR012683">
    <property type="entry name" value="CHP02302_TM"/>
</dbReference>
<feature type="compositionally biased region" description="Basic and acidic residues" evidence="1">
    <location>
        <begin position="544"/>
        <end position="560"/>
    </location>
</feature>
<evidence type="ECO:0000313" key="4">
    <source>
        <dbReference type="Proteomes" id="UP000186098"/>
    </source>
</evidence>
<dbReference type="Proteomes" id="UP000186098">
    <property type="component" value="Unassembled WGS sequence"/>
</dbReference>
<keyword evidence="2" id="KW-0812">Transmembrane</keyword>
<evidence type="ECO:0000313" key="3">
    <source>
        <dbReference type="EMBL" id="SIS63908.1"/>
    </source>
</evidence>
<feature type="compositionally biased region" description="Gly residues" evidence="1">
    <location>
        <begin position="643"/>
        <end position="677"/>
    </location>
</feature>
<keyword evidence="2" id="KW-1133">Transmembrane helix</keyword>
<dbReference type="AlphaFoldDB" id="A0A1N7KQN7"/>
<gene>
    <name evidence="3" type="ORF">SAMN05421795_10258</name>
</gene>
<name>A0A1N7KQN7_9RHOB</name>
<keyword evidence="2" id="KW-0472">Membrane</keyword>
<reference evidence="4" key="1">
    <citation type="submission" date="2017-01" db="EMBL/GenBank/DDBJ databases">
        <authorList>
            <person name="Varghese N."/>
            <person name="Submissions S."/>
        </authorList>
    </citation>
    <scope>NUCLEOTIDE SEQUENCE [LARGE SCALE GENOMIC DNA]</scope>
    <source>
        <strain evidence="4">DSM 18714</strain>
    </source>
</reference>
<keyword evidence="4" id="KW-1185">Reference proteome</keyword>
<dbReference type="Pfam" id="PF13779">
    <property type="entry name" value="DUF4175"/>
    <property type="match status" value="1"/>
</dbReference>
<sequence length="843" mass="90356">MSDAPPDPPTGAGTAHLGRVLALTRLSLLVERLARAFWPLASVLAGAWAVWAFAGAELLRRGWGPGAALAAGLCALAALVWGLWRLRLPSRAEAEAALDATLPGRPLAALRDRMALGGPGAERLWQAHRARMAARAAAARPPVPRADLAPRDPAALRLVAGTALVMALVFATPPAPMAGRATPEGPAWEGWAEPPRYTGLPVIYLNALEGDTLTLPVGSRLSLRLYDDLGRVEVTQDLGAPLPGGNAAAPGPIRRLEIAVNRSGSLALDGPGGRRLAVGVVPDAPPVVEIRDLAQRRADGKLVQPFRARDDYGVTGGVVRLTLDLDAVSRRHGLALAPEPRPPLDFPLPVPLTGSRRDFAQTLVQDAARHPWANLPVVMEITARDGAGQEGRAAPVHLDLPGRRFFNPLAAALIEMRRDLLWSRANAPRVAEILRAITWRPEGFIDDARAFLTLRMVIRQLDAAIAAGGLAPATRDEIAEALWSLAETFEDGGLSDALAAMKRAQERLSEAIRNGATSDEIARLMEDLRKATDDYLRQLAQQGEQRDPAERFAGEPPSREITQDQIQTMMDEIARLMEEGRMAEAQERLDQLAQILENLQMRAAEGPGQGPQGPGGQALRDLTDTLRGQQDLSDETFRQMQEGPGGPAPGGDPGAGDDPGQGAGGGQGEGQGEGAAGGDLAERQRDLREELGRQRGLLPRTGTEEGDAATRRALDEAGRAMEEAEDALREGDTGRALERQAEAIGRMREGMRQLSENLSGDGDGQRQPGAGDGRGQAGREVPRDPLGRNAGQGARIGTDESLLGTEDIYRRARDLLDEIRRRAGEQARPDAERDYLRRLLDRF</sequence>
<dbReference type="STRING" id="407234.SAMN05421795_10258"/>
<evidence type="ECO:0000256" key="1">
    <source>
        <dbReference type="SAM" id="MobiDB-lite"/>
    </source>
</evidence>
<feature type="region of interest" description="Disordered" evidence="1">
    <location>
        <begin position="638"/>
        <end position="803"/>
    </location>
</feature>
<proteinExistence type="predicted"/>
<dbReference type="EMBL" id="FTOM01000002">
    <property type="protein sequence ID" value="SIS63908.1"/>
    <property type="molecule type" value="Genomic_DNA"/>
</dbReference>
<feature type="compositionally biased region" description="Basic and acidic residues" evidence="1">
    <location>
        <begin position="708"/>
        <end position="751"/>
    </location>
</feature>
<evidence type="ECO:0000256" key="2">
    <source>
        <dbReference type="SAM" id="Phobius"/>
    </source>
</evidence>